<keyword evidence="1" id="KW-1133">Transmembrane helix</keyword>
<proteinExistence type="predicted"/>
<dbReference type="EMBL" id="SWJZ01000058">
    <property type="protein sequence ID" value="TKD17618.1"/>
    <property type="molecule type" value="Genomic_DNA"/>
</dbReference>
<evidence type="ECO:0000256" key="1">
    <source>
        <dbReference type="SAM" id="Phobius"/>
    </source>
</evidence>
<feature type="transmembrane region" description="Helical" evidence="1">
    <location>
        <begin position="226"/>
        <end position="243"/>
    </location>
</feature>
<feature type="transmembrane region" description="Helical" evidence="1">
    <location>
        <begin position="440"/>
        <end position="458"/>
    </location>
</feature>
<feature type="transmembrane region" description="Helical" evidence="1">
    <location>
        <begin position="379"/>
        <end position="403"/>
    </location>
</feature>
<evidence type="ECO:0008006" key="4">
    <source>
        <dbReference type="Google" id="ProtNLM"/>
    </source>
</evidence>
<feature type="transmembrane region" description="Helical" evidence="1">
    <location>
        <begin position="272"/>
        <end position="291"/>
    </location>
</feature>
<keyword evidence="1" id="KW-0472">Membrane</keyword>
<feature type="transmembrane region" description="Helical" evidence="1">
    <location>
        <begin position="139"/>
        <end position="157"/>
    </location>
</feature>
<protein>
    <recommendedName>
        <fullName evidence="4">O-antigen ligase domain-containing protein</fullName>
    </recommendedName>
</protein>
<dbReference type="RefSeq" id="WP_136907545.1">
    <property type="nucleotide sequence ID" value="NZ_SWJZ01000058.1"/>
</dbReference>
<feature type="transmembrane region" description="Helical" evidence="1">
    <location>
        <begin position="303"/>
        <end position="324"/>
    </location>
</feature>
<evidence type="ECO:0000313" key="2">
    <source>
        <dbReference type="EMBL" id="TKD17618.1"/>
    </source>
</evidence>
<name>A0A4U1JPC7_RHOCA</name>
<evidence type="ECO:0000313" key="3">
    <source>
        <dbReference type="Proteomes" id="UP000310597"/>
    </source>
</evidence>
<organism evidence="2 3">
    <name type="scientific">Rhodobacter capsulatus</name>
    <name type="common">Rhodopseudomonas capsulata</name>
    <dbReference type="NCBI Taxonomy" id="1061"/>
    <lineage>
        <taxon>Bacteria</taxon>
        <taxon>Pseudomonadati</taxon>
        <taxon>Pseudomonadota</taxon>
        <taxon>Alphaproteobacteria</taxon>
        <taxon>Rhodobacterales</taxon>
        <taxon>Rhodobacter group</taxon>
        <taxon>Rhodobacter</taxon>
    </lineage>
</organism>
<dbReference type="OrthoDB" id="7010242at2"/>
<dbReference type="AlphaFoldDB" id="A0A4U1JPC7"/>
<sequence>MQLVSSTFLGLAFVIWALWRGPSGAVVALFAAIPFGMMAAINLPALGNTSLLASDLVVVTLAGMALVRRGVTTDLGRLLAPRGAGIALALFLAHAIFATFFFPRVFAGATQVFSLARAGNEAGIVSQPLAPGGGNLSQLLRMLLSTLLFFAVAFVIARRPDPGIVLRAMTAVTLCHAGLGLLDIATQATGTSWILQPLRTANYALMLGNEMAGLNRLIGGFSEASSYGYVLIGLIGFWLGHVYHDRSGRRWPVALLALLVLLWLRSTSSSAYVGGLLLLMVFALPRFFELVRRRRFGVPRRAALVVLGGLAALGLGLLALYALYQTVPAVAQFLDRALLDKLSTQSAEERGSWDAQAYRNFLDTWGLGAGLGSVRASSWIAATLGTTGLIGLGLLLLFLWRLFRLRFDRTDALRWQLAAALKLGMAGCLCRALVVKSSPNLDYIFLGMAGLLVGLWLNGRRPAGPRRRPALGMEGR</sequence>
<keyword evidence="1" id="KW-0812">Transmembrane</keyword>
<feature type="transmembrane region" description="Helical" evidence="1">
    <location>
        <begin position="47"/>
        <end position="67"/>
    </location>
</feature>
<accession>A0A4U1JPC7</accession>
<dbReference type="Proteomes" id="UP000310597">
    <property type="component" value="Unassembled WGS sequence"/>
</dbReference>
<feature type="transmembrane region" description="Helical" evidence="1">
    <location>
        <begin position="79"/>
        <end position="102"/>
    </location>
</feature>
<reference evidence="2 3" key="1">
    <citation type="submission" date="2019-04" db="EMBL/GenBank/DDBJ databases">
        <title>Draft Whole-Genome sequence of the purple photosynthetic bacterium Rhodobacter capsulatus SP108 with an indigenous class A beta-lactamase.</title>
        <authorList>
            <person name="Robertson S."/>
            <person name="Meyer T.E."/>
            <person name="Kyndt J.A."/>
        </authorList>
    </citation>
    <scope>NUCLEOTIDE SEQUENCE [LARGE SCALE GENOMIC DNA]</scope>
    <source>
        <strain evidence="2 3">SP108</strain>
    </source>
</reference>
<feature type="transmembrane region" description="Helical" evidence="1">
    <location>
        <begin position="164"/>
        <end position="185"/>
    </location>
</feature>
<feature type="transmembrane region" description="Helical" evidence="1">
    <location>
        <begin position="250"/>
        <end position="266"/>
    </location>
</feature>
<feature type="transmembrane region" description="Helical" evidence="1">
    <location>
        <begin position="415"/>
        <end position="434"/>
    </location>
</feature>
<comment type="caution">
    <text evidence="2">The sequence shown here is derived from an EMBL/GenBank/DDBJ whole genome shotgun (WGS) entry which is preliminary data.</text>
</comment>
<gene>
    <name evidence="2" type="ORF">FBT96_13615</name>
</gene>